<reference evidence="3" key="1">
    <citation type="submission" date="2019-09" db="EMBL/GenBank/DDBJ databases">
        <title>Organ-specific transcriptomic study of the physiology of the cattle tick, Rhipicephalus microplus.</title>
        <authorList>
            <person name="Tirloni L."/>
            <person name="Braz G."/>
            <person name="Gandara A.C.P."/>
            <person name="Sabadin G.A."/>
            <person name="da Silva R.M."/>
            <person name="Guizzo M.G."/>
            <person name="Machado J.A."/>
            <person name="Costa E.P."/>
            <person name="Gomes H.F."/>
            <person name="Moraes J."/>
            <person name="Mota M.B.S."/>
            <person name="Mesquita R.D."/>
            <person name="Alvarenga P.H."/>
            <person name="Alves F."/>
            <person name="Seixas A."/>
            <person name="da Fonseca R.N."/>
            <person name="Fogaca A."/>
            <person name="Logullo C."/>
            <person name="Tanaka A."/>
            <person name="Daffre S."/>
            <person name="Termignoni C."/>
            <person name="Vaz I.S.Jr."/>
            <person name="Oliveira P.L."/>
            <person name="Ribeiro J.M."/>
        </authorList>
    </citation>
    <scope>NUCLEOTIDE SEQUENCE</scope>
    <source>
        <strain evidence="3">Porto Alegre</strain>
    </source>
</reference>
<evidence type="ECO:0000256" key="1">
    <source>
        <dbReference type="SAM" id="MobiDB-lite"/>
    </source>
</evidence>
<dbReference type="VEuPathDB" id="VectorBase:LOC119179612"/>
<dbReference type="OrthoDB" id="10476312at2759"/>
<feature type="chain" id="PRO_5027026012" evidence="2">
    <location>
        <begin position="22"/>
        <end position="137"/>
    </location>
</feature>
<proteinExistence type="predicted"/>
<accession>A0A6M2D0M1</accession>
<feature type="signal peptide" evidence="2">
    <location>
        <begin position="1"/>
        <end position="21"/>
    </location>
</feature>
<name>A0A6M2D0M1_RHIMP</name>
<feature type="region of interest" description="Disordered" evidence="1">
    <location>
        <begin position="116"/>
        <end position="137"/>
    </location>
</feature>
<keyword evidence="2" id="KW-0732">Signal</keyword>
<feature type="compositionally biased region" description="Basic and acidic residues" evidence="1">
    <location>
        <begin position="116"/>
        <end position="130"/>
    </location>
</feature>
<organism evidence="3">
    <name type="scientific">Rhipicephalus microplus</name>
    <name type="common">Cattle tick</name>
    <name type="synonym">Boophilus microplus</name>
    <dbReference type="NCBI Taxonomy" id="6941"/>
    <lineage>
        <taxon>Eukaryota</taxon>
        <taxon>Metazoa</taxon>
        <taxon>Ecdysozoa</taxon>
        <taxon>Arthropoda</taxon>
        <taxon>Chelicerata</taxon>
        <taxon>Arachnida</taxon>
        <taxon>Acari</taxon>
        <taxon>Parasitiformes</taxon>
        <taxon>Ixodida</taxon>
        <taxon>Ixodoidea</taxon>
        <taxon>Ixodidae</taxon>
        <taxon>Rhipicephalinae</taxon>
        <taxon>Rhipicephalus</taxon>
        <taxon>Boophilus</taxon>
    </lineage>
</organism>
<protein>
    <submittedName>
        <fullName evidence="3">Putative conserved secreted protein salivary gland overexpressed</fullName>
    </submittedName>
</protein>
<evidence type="ECO:0000256" key="2">
    <source>
        <dbReference type="SAM" id="SignalP"/>
    </source>
</evidence>
<dbReference type="EMBL" id="GHWJ01006749">
    <property type="protein sequence ID" value="NOV39486.1"/>
    <property type="molecule type" value="Transcribed_RNA"/>
</dbReference>
<dbReference type="AlphaFoldDB" id="A0A6M2D0M1"/>
<sequence>MGVLNVKVIAVVSFAFIVVVGQSEKEKFTCGPYCPEQGQTYASCVTVCENDGNPISDPFGVKTGRFRNGTLCWLDQNVSGRRGVCCGGECVENSTCKSMMHKCALRDEIRRNATLEKQRRDEERSKKEQKQSQLYAL</sequence>
<evidence type="ECO:0000313" key="3">
    <source>
        <dbReference type="EMBL" id="NOV39486.1"/>
    </source>
</evidence>